<dbReference type="Proteomes" id="UP000260351">
    <property type="component" value="Unassembled WGS sequence"/>
</dbReference>
<evidence type="ECO:0000256" key="3">
    <source>
        <dbReference type="ARBA" id="ARBA00022989"/>
    </source>
</evidence>
<evidence type="ECO:0000256" key="5">
    <source>
        <dbReference type="SAM" id="Phobius"/>
    </source>
</evidence>
<feature type="transmembrane region" description="Helical" evidence="5">
    <location>
        <begin position="301"/>
        <end position="322"/>
    </location>
</feature>
<proteinExistence type="predicted"/>
<dbReference type="InterPro" id="IPR044880">
    <property type="entry name" value="NCX_ion-bd_dom_sf"/>
</dbReference>
<dbReference type="PANTHER" id="PTHR10846:SF8">
    <property type="entry name" value="INNER MEMBRANE PROTEIN YRBG"/>
    <property type="match status" value="1"/>
</dbReference>
<evidence type="ECO:0000313" key="8">
    <source>
        <dbReference type="Proteomes" id="UP000260351"/>
    </source>
</evidence>
<dbReference type="GO" id="GO:0005886">
    <property type="term" value="C:plasma membrane"/>
    <property type="evidence" value="ECO:0007669"/>
    <property type="project" value="TreeGrafter"/>
</dbReference>
<dbReference type="NCBIfam" id="TIGR00367">
    <property type="entry name" value="calcium/sodium antiporter"/>
    <property type="match status" value="1"/>
</dbReference>
<name>A0A3E1K5G2_9GAMM</name>
<feature type="transmembrane region" description="Helical" evidence="5">
    <location>
        <begin position="195"/>
        <end position="217"/>
    </location>
</feature>
<feature type="transmembrane region" description="Helical" evidence="5">
    <location>
        <begin position="237"/>
        <end position="260"/>
    </location>
</feature>
<dbReference type="PANTHER" id="PTHR10846">
    <property type="entry name" value="SODIUM/POTASSIUM/CALCIUM EXCHANGER"/>
    <property type="match status" value="1"/>
</dbReference>
<feature type="transmembrane region" description="Helical" evidence="5">
    <location>
        <begin position="168"/>
        <end position="188"/>
    </location>
</feature>
<evidence type="ECO:0000313" key="7">
    <source>
        <dbReference type="EMBL" id="RFF29170.1"/>
    </source>
</evidence>
<keyword evidence="3 5" id="KW-1133">Transmembrane helix</keyword>
<evidence type="ECO:0000256" key="2">
    <source>
        <dbReference type="ARBA" id="ARBA00022692"/>
    </source>
</evidence>
<evidence type="ECO:0000256" key="4">
    <source>
        <dbReference type="ARBA" id="ARBA00023136"/>
    </source>
</evidence>
<dbReference type="GO" id="GO:0006874">
    <property type="term" value="P:intracellular calcium ion homeostasis"/>
    <property type="evidence" value="ECO:0007669"/>
    <property type="project" value="TreeGrafter"/>
</dbReference>
<feature type="domain" description="Sodium/calcium exchanger membrane region" evidence="6">
    <location>
        <begin position="4"/>
        <end position="138"/>
    </location>
</feature>
<dbReference type="InterPro" id="IPR004481">
    <property type="entry name" value="K/Na/Ca-exchanger"/>
</dbReference>
<dbReference type="GO" id="GO:0005262">
    <property type="term" value="F:calcium channel activity"/>
    <property type="evidence" value="ECO:0007669"/>
    <property type="project" value="TreeGrafter"/>
</dbReference>
<comment type="caution">
    <text evidence="7">The sequence shown here is derived from an EMBL/GenBank/DDBJ whole genome shotgun (WGS) entry which is preliminary data.</text>
</comment>
<comment type="subcellular location">
    <subcellularLocation>
        <location evidence="1">Membrane</location>
        <topology evidence="1">Multi-pass membrane protein</topology>
    </subcellularLocation>
</comment>
<gene>
    <name evidence="7" type="ORF">DZC52_14790</name>
</gene>
<accession>A0A3E1K5G2</accession>
<keyword evidence="8" id="KW-1185">Reference proteome</keyword>
<organism evidence="7 8">
    <name type="scientific">Wenzhouxiangella sediminis</name>
    <dbReference type="NCBI Taxonomy" id="1792836"/>
    <lineage>
        <taxon>Bacteria</taxon>
        <taxon>Pseudomonadati</taxon>
        <taxon>Pseudomonadota</taxon>
        <taxon>Gammaproteobacteria</taxon>
        <taxon>Chromatiales</taxon>
        <taxon>Wenzhouxiangellaceae</taxon>
        <taxon>Wenzhouxiangella</taxon>
    </lineage>
</organism>
<dbReference type="OrthoDB" id="9794225at2"/>
<keyword evidence="2 5" id="KW-0812">Transmembrane</keyword>
<dbReference type="GO" id="GO:0008273">
    <property type="term" value="F:calcium, potassium:sodium antiporter activity"/>
    <property type="evidence" value="ECO:0007669"/>
    <property type="project" value="TreeGrafter"/>
</dbReference>
<feature type="transmembrane region" description="Helical" evidence="5">
    <location>
        <begin position="129"/>
        <end position="148"/>
    </location>
</feature>
<feature type="transmembrane region" description="Helical" evidence="5">
    <location>
        <begin position="105"/>
        <end position="122"/>
    </location>
</feature>
<dbReference type="InterPro" id="IPR004837">
    <property type="entry name" value="NaCa_Exmemb"/>
</dbReference>
<sequence length="324" mass="33900">MTIALLQMLAGFVLLIWAADRLVAGASALARNFGVSTLVVGLTIVGFGTSAPEMIVSAMASLQGNPSLAIGNALGSNIANIGLILGLTAIIYPLRVESATLKREVPILALIMLLTLVLMWDLQFSRPDGLILLIGLLALIGAMVVLGIKSGGKDPMSAALAEEVPSGMPMRTAVMWTLVGLILLPLSAQVLVKGAVTLALIMGVSEAVVGLTVVALGTSLPELAAAAASAYKREDDLAIGNILGSNMFNLLGVLGIAAVIHPMVIEPVLLNRDMLVMFAISILLLFLSWRREGQGLITRPAAIVLFASYLGYQTLVIWEAVLSR</sequence>
<reference evidence="7 8" key="1">
    <citation type="submission" date="2018-08" db="EMBL/GenBank/DDBJ databases">
        <title>Wenzhouxiangella salilacus sp. nov., a novel bacterium isolated from a saline lake in Xinjiang Province, China.</title>
        <authorList>
            <person name="Han S."/>
        </authorList>
    </citation>
    <scope>NUCLEOTIDE SEQUENCE [LARGE SCALE GENOMIC DNA]</scope>
    <source>
        <strain evidence="7 8">XDB06</strain>
    </source>
</reference>
<dbReference type="EMBL" id="QUZK01000052">
    <property type="protein sequence ID" value="RFF29170.1"/>
    <property type="molecule type" value="Genomic_DNA"/>
</dbReference>
<dbReference type="Pfam" id="PF01699">
    <property type="entry name" value="Na_Ca_ex"/>
    <property type="match status" value="2"/>
</dbReference>
<feature type="domain" description="Sodium/calcium exchanger membrane region" evidence="6">
    <location>
        <begin position="174"/>
        <end position="318"/>
    </location>
</feature>
<dbReference type="Gene3D" id="1.20.1420.30">
    <property type="entry name" value="NCX, central ion-binding region"/>
    <property type="match status" value="2"/>
</dbReference>
<feature type="transmembrane region" description="Helical" evidence="5">
    <location>
        <begin position="272"/>
        <end position="289"/>
    </location>
</feature>
<dbReference type="AlphaFoldDB" id="A0A3E1K5G2"/>
<feature type="transmembrane region" description="Helical" evidence="5">
    <location>
        <begin position="68"/>
        <end position="93"/>
    </location>
</feature>
<feature type="transmembrane region" description="Helical" evidence="5">
    <location>
        <begin position="35"/>
        <end position="56"/>
    </location>
</feature>
<evidence type="ECO:0000259" key="6">
    <source>
        <dbReference type="Pfam" id="PF01699"/>
    </source>
</evidence>
<evidence type="ECO:0000256" key="1">
    <source>
        <dbReference type="ARBA" id="ARBA00004141"/>
    </source>
</evidence>
<protein>
    <submittedName>
        <fullName evidence="7">Calcium/sodium antiporter</fullName>
    </submittedName>
</protein>
<keyword evidence="4 5" id="KW-0472">Membrane</keyword>